<accession>A0AAV1TR11</accession>
<dbReference type="AlphaFoldDB" id="A0AAV1TR11"/>
<gene>
    <name evidence="1" type="ORF">PM001_LOCUS10009</name>
</gene>
<dbReference type="Proteomes" id="UP001162060">
    <property type="component" value="Unassembled WGS sequence"/>
</dbReference>
<comment type="caution">
    <text evidence="1">The sequence shown here is derived from an EMBL/GenBank/DDBJ whole genome shotgun (WGS) entry which is preliminary data.</text>
</comment>
<name>A0AAV1TR11_9STRA</name>
<protein>
    <submittedName>
        <fullName evidence="1">Uncharacterized protein</fullName>
    </submittedName>
</protein>
<dbReference type="EMBL" id="CAKLBY020000078">
    <property type="protein sequence ID" value="CAK7924859.1"/>
    <property type="molecule type" value="Genomic_DNA"/>
</dbReference>
<proteinExistence type="predicted"/>
<reference evidence="1" key="1">
    <citation type="submission" date="2024-01" db="EMBL/GenBank/DDBJ databases">
        <authorList>
            <person name="Webb A."/>
        </authorList>
    </citation>
    <scope>NUCLEOTIDE SEQUENCE</scope>
    <source>
        <strain evidence="1">Pm1</strain>
    </source>
</reference>
<sequence>MTSEDAATCAAKHKYATSGGRKLLRWDAARWQLFERTLPYTTHLKSAPLLHLRAPLASIRKIHAPSVVIEQPIVGTRSGSVVNLGLVIDATGSETCLHDVKWLRLWLFCGGDGEGMKGIDWTIVWDGRE</sequence>
<organism evidence="1 2">
    <name type="scientific">Peronospora matthiolae</name>
    <dbReference type="NCBI Taxonomy" id="2874970"/>
    <lineage>
        <taxon>Eukaryota</taxon>
        <taxon>Sar</taxon>
        <taxon>Stramenopiles</taxon>
        <taxon>Oomycota</taxon>
        <taxon>Peronosporomycetes</taxon>
        <taxon>Peronosporales</taxon>
        <taxon>Peronosporaceae</taxon>
        <taxon>Peronospora</taxon>
    </lineage>
</organism>
<evidence type="ECO:0000313" key="2">
    <source>
        <dbReference type="Proteomes" id="UP001162060"/>
    </source>
</evidence>
<evidence type="ECO:0000313" key="1">
    <source>
        <dbReference type="EMBL" id="CAK7924859.1"/>
    </source>
</evidence>